<evidence type="ECO:0000313" key="11">
    <source>
        <dbReference type="EMBL" id="SBT03085.1"/>
    </source>
</evidence>
<comment type="caution">
    <text evidence="10">Lacks conserved residue(s) required for the propagation of feature annotation.</text>
</comment>
<dbReference type="GO" id="GO:0015087">
    <property type="term" value="F:cobalt ion transmembrane transporter activity"/>
    <property type="evidence" value="ECO:0007669"/>
    <property type="project" value="UniProtKB-UniRule"/>
</dbReference>
<evidence type="ECO:0000256" key="10">
    <source>
        <dbReference type="HAMAP-Rule" id="MF_00330"/>
    </source>
</evidence>
<keyword evidence="5 10" id="KW-0812">Transmembrane</keyword>
<keyword evidence="7 10" id="KW-0406">Ion transport</keyword>
<dbReference type="GO" id="GO:0005886">
    <property type="term" value="C:plasma membrane"/>
    <property type="evidence" value="ECO:0007669"/>
    <property type="project" value="UniProtKB-SubCell"/>
</dbReference>
<evidence type="ECO:0000256" key="1">
    <source>
        <dbReference type="ARBA" id="ARBA00022426"/>
    </source>
</evidence>
<dbReference type="AlphaFoldDB" id="A0A1A8XCZ8"/>
<comment type="subunit">
    <text evidence="10">Forms an energy-coupling factor (ECF) transporter complex composed of an ATP-binding protein (A component, CbiO), a transmembrane protein (T component, CbiQ) and 2 possible substrate-capture proteins (S components, CbiM and CbiN) of unknown stoichimetry.</text>
</comment>
<dbReference type="UniPathway" id="UPA00148"/>
<reference evidence="11 12" key="1">
    <citation type="submission" date="2016-06" db="EMBL/GenBank/DDBJ databases">
        <authorList>
            <person name="Kjaerup R.B."/>
            <person name="Dalgaard T.S."/>
            <person name="Juul-Madsen H.R."/>
        </authorList>
    </citation>
    <scope>NUCLEOTIDE SEQUENCE [LARGE SCALE GENOMIC DNA]</scope>
    <source>
        <strain evidence="11">3</strain>
    </source>
</reference>
<keyword evidence="3 10" id="KW-1003">Cell membrane</keyword>
<sequence>MKHHQNLVLLILVVLLAVFPLWLVQKPAPAADGQRVEIFAGSDDKAKDLIGDINPNYRRWFEPLIEPASAEIASLLFALQAALGAGFIGYYLGVSVTREKYSARGKAVEEGAASC</sequence>
<keyword evidence="6 10" id="KW-1133">Transmembrane helix</keyword>
<dbReference type="GO" id="GO:0009236">
    <property type="term" value="P:cobalamin biosynthetic process"/>
    <property type="evidence" value="ECO:0007669"/>
    <property type="project" value="UniProtKB-UniRule"/>
</dbReference>
<evidence type="ECO:0000313" key="12">
    <source>
        <dbReference type="Proteomes" id="UP000199169"/>
    </source>
</evidence>
<comment type="function">
    <text evidence="10">Part of the energy-coupling factor (ECF) transporter complex CbiMNOQ involved in cobalt import.</text>
</comment>
<evidence type="ECO:0000256" key="5">
    <source>
        <dbReference type="ARBA" id="ARBA00022692"/>
    </source>
</evidence>
<comment type="similarity">
    <text evidence="10">Belongs to the CbiN family.</text>
</comment>
<evidence type="ECO:0000256" key="6">
    <source>
        <dbReference type="ARBA" id="ARBA00022989"/>
    </source>
</evidence>
<dbReference type="Proteomes" id="UP000199169">
    <property type="component" value="Unassembled WGS sequence"/>
</dbReference>
<dbReference type="HAMAP" id="MF_00330">
    <property type="entry name" value="CbiN"/>
    <property type="match status" value="1"/>
</dbReference>
<evidence type="ECO:0000256" key="3">
    <source>
        <dbReference type="ARBA" id="ARBA00022475"/>
    </source>
</evidence>
<accession>A0A1A8XCZ8</accession>
<evidence type="ECO:0000256" key="4">
    <source>
        <dbReference type="ARBA" id="ARBA00022573"/>
    </source>
</evidence>
<comment type="subcellular location">
    <subcellularLocation>
        <location evidence="10">Cell membrane</location>
        <topology evidence="10">Multi-pass membrane protein</topology>
    </subcellularLocation>
</comment>
<keyword evidence="4 10" id="KW-0169">Cobalamin biosynthesis</keyword>
<keyword evidence="2 10" id="KW-0813">Transport</keyword>
<dbReference type="PANTHER" id="PTHR38662:SF1">
    <property type="entry name" value="COBALT TRANSPORT PROTEIN CBIN"/>
    <property type="match status" value="1"/>
</dbReference>
<dbReference type="EMBL" id="FLQX01000001">
    <property type="protein sequence ID" value="SBT03085.1"/>
    <property type="molecule type" value="Genomic_DNA"/>
</dbReference>
<gene>
    <name evidence="10 11" type="primary">cbiN</name>
    <name evidence="11" type="ORF">ACCAA_10038</name>
</gene>
<name>A0A1A8XCZ8_9PROT</name>
<evidence type="ECO:0000256" key="2">
    <source>
        <dbReference type="ARBA" id="ARBA00022448"/>
    </source>
</evidence>
<organism evidence="11 12">
    <name type="scientific">Candidatus Accumulibacter aalborgensis</name>
    <dbReference type="NCBI Taxonomy" id="1860102"/>
    <lineage>
        <taxon>Bacteria</taxon>
        <taxon>Pseudomonadati</taxon>
        <taxon>Pseudomonadota</taxon>
        <taxon>Betaproteobacteria</taxon>
        <taxon>Candidatus Accumulibacter</taxon>
    </lineage>
</organism>
<proteinExistence type="inferred from homology"/>
<evidence type="ECO:0000256" key="9">
    <source>
        <dbReference type="ARBA" id="ARBA00023285"/>
    </source>
</evidence>
<keyword evidence="1 10" id="KW-0171">Cobalt transport</keyword>
<protein>
    <recommendedName>
        <fullName evidence="10">Cobalt transport protein CbiN</fullName>
    </recommendedName>
    <alternativeName>
        <fullName evidence="10">Energy-coupling factor transporter probable substrate-capture protein CbiN</fullName>
        <shortName evidence="10">ECF transporter S component CbiN</shortName>
    </alternativeName>
</protein>
<keyword evidence="9 10" id="KW-0170">Cobalt</keyword>
<comment type="pathway">
    <text evidence="10">Cofactor biosynthesis; adenosylcobalamin biosynthesis.</text>
</comment>
<dbReference type="PANTHER" id="PTHR38662">
    <property type="entry name" value="COBALT TRANSPORT PROTEIN CBIN"/>
    <property type="match status" value="1"/>
</dbReference>
<dbReference type="Pfam" id="PF02553">
    <property type="entry name" value="CbiN"/>
    <property type="match status" value="1"/>
</dbReference>
<dbReference type="NCBIfam" id="NF002780">
    <property type="entry name" value="PRK02898.1"/>
    <property type="match status" value="1"/>
</dbReference>
<evidence type="ECO:0000256" key="7">
    <source>
        <dbReference type="ARBA" id="ARBA00023065"/>
    </source>
</evidence>
<feature type="transmembrane region" description="Helical" evidence="10">
    <location>
        <begin position="72"/>
        <end position="94"/>
    </location>
</feature>
<dbReference type="RefSeq" id="WP_186405231.1">
    <property type="nucleotide sequence ID" value="NZ_FLQX01000001.1"/>
</dbReference>
<evidence type="ECO:0000256" key="8">
    <source>
        <dbReference type="ARBA" id="ARBA00023136"/>
    </source>
</evidence>
<keyword evidence="12" id="KW-1185">Reference proteome</keyword>
<keyword evidence="8 10" id="KW-0472">Membrane</keyword>
<dbReference type="STRING" id="1860102.ACCAA_10038"/>
<dbReference type="InterPro" id="IPR003705">
    <property type="entry name" value="CbiN"/>
</dbReference>